<reference evidence="1 2" key="1">
    <citation type="submission" date="2016-10" db="EMBL/GenBank/DDBJ databases">
        <authorList>
            <person name="de Groot N.N."/>
        </authorList>
    </citation>
    <scope>NUCLEOTIDE SEQUENCE [LARGE SCALE GENOMIC DNA]</scope>
    <source>
        <strain evidence="1 2">M79</strain>
    </source>
</reference>
<dbReference type="Proteomes" id="UP000181969">
    <property type="component" value="Unassembled WGS sequence"/>
</dbReference>
<name>A0A1I4GGZ8_9LACT</name>
<dbReference type="EMBL" id="FOTJ01000004">
    <property type="protein sequence ID" value="SFL29235.1"/>
    <property type="molecule type" value="Genomic_DNA"/>
</dbReference>
<dbReference type="AlphaFoldDB" id="A0A1I4GGZ8"/>
<accession>A0A1I4GGZ8</accession>
<sequence length="92" mass="10756">MFNDEKLAPELIWELIKDDLEHLPHQKKLQVLLRQEMEYLKAIQSDDVGGTIKSLQLTLQEVSEMDEEECSKALKALIVEFKEAEQSKMNPW</sequence>
<organism evidence="1 2">
    <name type="scientific">Lactococcus garvieae</name>
    <dbReference type="NCBI Taxonomy" id="1363"/>
    <lineage>
        <taxon>Bacteria</taxon>
        <taxon>Bacillati</taxon>
        <taxon>Bacillota</taxon>
        <taxon>Bacilli</taxon>
        <taxon>Lactobacillales</taxon>
        <taxon>Streptococcaceae</taxon>
        <taxon>Lactococcus</taxon>
    </lineage>
</organism>
<protein>
    <submittedName>
        <fullName evidence="1">Uncharacterized protein</fullName>
    </submittedName>
</protein>
<evidence type="ECO:0000313" key="2">
    <source>
        <dbReference type="Proteomes" id="UP000181969"/>
    </source>
</evidence>
<proteinExistence type="predicted"/>
<gene>
    <name evidence="1" type="ORF">SAMN05216438_10434</name>
</gene>
<evidence type="ECO:0000313" key="1">
    <source>
        <dbReference type="EMBL" id="SFL29235.1"/>
    </source>
</evidence>